<dbReference type="InterPro" id="IPR036465">
    <property type="entry name" value="vWFA_dom_sf"/>
</dbReference>
<gene>
    <name evidence="7" type="ORF">CVLEPA_LOCUS3380</name>
</gene>
<dbReference type="Gene3D" id="2.60.120.290">
    <property type="entry name" value="Spermadhesin, CUB domain"/>
    <property type="match status" value="9"/>
</dbReference>
<evidence type="ECO:0000256" key="1">
    <source>
        <dbReference type="ARBA" id="ARBA00022737"/>
    </source>
</evidence>
<feature type="domain" description="CUB" evidence="5">
    <location>
        <begin position="1094"/>
        <end position="1206"/>
    </location>
</feature>
<dbReference type="PANTHER" id="PTHR24251:SF37">
    <property type="entry name" value="CUB DOMAIN-CONTAINING PROTEIN"/>
    <property type="match status" value="1"/>
</dbReference>
<keyword evidence="8" id="KW-1185">Reference proteome</keyword>
<name>A0ABP0F5P7_CLALP</name>
<evidence type="ECO:0000313" key="8">
    <source>
        <dbReference type="Proteomes" id="UP001642483"/>
    </source>
</evidence>
<feature type="domain" description="CUB" evidence="5">
    <location>
        <begin position="558"/>
        <end position="666"/>
    </location>
</feature>
<feature type="domain" description="CUB" evidence="5">
    <location>
        <begin position="685"/>
        <end position="792"/>
    </location>
</feature>
<keyword evidence="4" id="KW-0732">Signal</keyword>
<organism evidence="7 8">
    <name type="scientific">Clavelina lepadiformis</name>
    <name type="common">Light-bulb sea squirt</name>
    <name type="synonym">Ascidia lepadiformis</name>
    <dbReference type="NCBI Taxonomy" id="159417"/>
    <lineage>
        <taxon>Eukaryota</taxon>
        <taxon>Metazoa</taxon>
        <taxon>Chordata</taxon>
        <taxon>Tunicata</taxon>
        <taxon>Ascidiacea</taxon>
        <taxon>Aplousobranchia</taxon>
        <taxon>Clavelinidae</taxon>
        <taxon>Clavelina</taxon>
    </lineage>
</organism>
<feature type="domain" description="CUB" evidence="5">
    <location>
        <begin position="295"/>
        <end position="402"/>
    </location>
</feature>
<feature type="chain" id="PRO_5046067388" evidence="4">
    <location>
        <begin position="24"/>
        <end position="1538"/>
    </location>
</feature>
<dbReference type="PANTHER" id="PTHR24251">
    <property type="entry name" value="OVOCHYMASE-RELATED"/>
    <property type="match status" value="1"/>
</dbReference>
<protein>
    <submittedName>
        <fullName evidence="7">Uncharacterized protein</fullName>
    </submittedName>
</protein>
<feature type="domain" description="CUB" evidence="5">
    <location>
        <begin position="432"/>
        <end position="541"/>
    </location>
</feature>
<keyword evidence="1" id="KW-0677">Repeat</keyword>
<feature type="domain" description="CUB" evidence="5">
    <location>
        <begin position="170"/>
        <end position="280"/>
    </location>
</feature>
<dbReference type="EMBL" id="CAWYQH010000002">
    <property type="protein sequence ID" value="CAK8673607.1"/>
    <property type="molecule type" value="Genomic_DNA"/>
</dbReference>
<dbReference type="SUPFAM" id="SSF53300">
    <property type="entry name" value="vWA-like"/>
    <property type="match status" value="1"/>
</dbReference>
<feature type="domain" description="CUB" evidence="5">
    <location>
        <begin position="27"/>
        <end position="142"/>
    </location>
</feature>
<feature type="signal peptide" evidence="4">
    <location>
        <begin position="1"/>
        <end position="23"/>
    </location>
</feature>
<dbReference type="SUPFAM" id="SSF49854">
    <property type="entry name" value="Spermadhesin, CUB domain"/>
    <property type="match status" value="9"/>
</dbReference>
<dbReference type="CDD" id="cd01450">
    <property type="entry name" value="vWFA_subfamily_ECM"/>
    <property type="match status" value="1"/>
</dbReference>
<comment type="caution">
    <text evidence="7">The sequence shown here is derived from an EMBL/GenBank/DDBJ whole genome shotgun (WGS) entry which is preliminary data.</text>
</comment>
<dbReference type="CDD" id="cd00041">
    <property type="entry name" value="CUB"/>
    <property type="match status" value="9"/>
</dbReference>
<sequence length="1538" mass="170747">MLRMYLVCSSLLFLAIVIPLASSQGSCGQRSRIARINAAQFLTSPNYPRNYPTSQNCWWSVTAPEGYLIVFRFSLFTSQACCDKLTIYDSLEETNDSSLIIREFAGRHLSQTIASRNNYVTLNFISDDSITFRGFRLIYQARLRSEITTTVSTTTTTTTTSTTSAAPDTCGFTIAEAPSYPSPLNSPNHPSHYPSRAVCTWRIGAPVGHVVQFTIGKIDTERCCDYVEIYDGTRRLERLRGRLEFESFSFTSSTSEGFRIEFRSDISVNRQGFQGVFRSVPDSPPYPPLSLDALCGEKLEATATGKELVSPKWPENYPTGINCEWTIEAPEGFVIEFIVLFTSIEACCDYLDIKENDKLVARVTGTSTDSIAYVSNSTRFLLQFHSDNTIVQKGFQATYMRIIPPTTPAPTTSSLAPVTIPSFSSDADERNCGRDIVAVSNETVDLNSPEYPDRYPNRANCIWRILPADGEVIQFTIGRISTETCCDAVEIAAGERQLDRLSGNILQPRTYLSDVGQILTINFKSDSSVNGKGYRGVFRSVTLSQLGQAPPLPLPSDCDYELDATSSYQYINTPGWPAEYPLQLQCNWIIHATTENMEVLFSVIEGQTESIFDFLEVFSGNTSLGQVSGAVDTPRNFSSSGRVLRVRFQSDSTRSFAGLRFSFKEGIPPTEVPTTTESTTPAEICEFELLATNETQEIISPNWPEDYDPSLNCLWSIQTSPFTNIELIIEEVVTEPCCDSVEIYYEEGERIDRLRGTFAGQKYRSTGQQLILVFQSDSSDQRKGFRATYTSVPTPEIGANETTQEIENRTECGFEKYALLEPQTLATPNWPSLYPNNSLCNWKIHAPAGGQIQLNFTSFMTETCCDRAYVWDDSDSDAVILSGSIAFRSFRTTGNQLFLNFSSDDSHRFAGFNATFVLILPNVATTKTTNATTMATTTSTITTTPKKTTPITAPETTAITTTTSTVSPGSICGYINIPLSNQTVQLMSPNYPDNYPNDSNCTWIIEAPEGRKIMIDFWDVQMETCCDCVAVSDGANMRLISALRMERLAGNRILKSTTNLVTMKFLTDSTIVRNGFFATAQLLPDEEEFETDACGFTYEATNDWMEMFSPGYPYAYPANAECHWLILSPDPNGQVVFKLHDLRVEKDFDELQIRDGKTKNSPLVAEIRHSVDIPRTYTSKTNALYIIFTSDATLHFRGFRGSVKLTPPYASKCYSIIYGDANGTSTVELKYEMKCPAESHCLTLSASSLATHNKQQNITSKTYQGSAVFGTCVPARTCNVSTCSILTEIIQARTELAWDVDDCAVSCCSSSLCNDVSRVSLSVSPTAPSNQQSTTDVYGCMTYDLDVMFLLDGSDSMTQSEFDKTVNFVKNVVSGFDLSKIFVGVMQYSFWYSSRQLTSRDQDYLETIVNVGEFRTQEGFQGALQGLSLHAYSAFTAHAIEKAVLIDFPASNRFGDLCTRRAIAVITDGPASDLVFLTTSVRIARGMGIELFAVGIREHSLPQLQLITEDNKRIFVTDDFEQLPNFVGPLRSSILSLI</sequence>
<evidence type="ECO:0000256" key="4">
    <source>
        <dbReference type="SAM" id="SignalP"/>
    </source>
</evidence>
<dbReference type="Pfam" id="PF00092">
    <property type="entry name" value="VWA"/>
    <property type="match status" value="1"/>
</dbReference>
<evidence type="ECO:0000256" key="3">
    <source>
        <dbReference type="PROSITE-ProRule" id="PRU00059"/>
    </source>
</evidence>
<dbReference type="Proteomes" id="UP001642483">
    <property type="component" value="Unassembled WGS sequence"/>
</dbReference>
<dbReference type="InterPro" id="IPR035914">
    <property type="entry name" value="Sperma_CUB_dom_sf"/>
</dbReference>
<comment type="caution">
    <text evidence="3">Lacks conserved residue(s) required for the propagation of feature annotation.</text>
</comment>
<evidence type="ECO:0000259" key="6">
    <source>
        <dbReference type="PROSITE" id="PS50234"/>
    </source>
</evidence>
<evidence type="ECO:0000313" key="7">
    <source>
        <dbReference type="EMBL" id="CAK8673607.1"/>
    </source>
</evidence>
<dbReference type="InterPro" id="IPR002035">
    <property type="entry name" value="VWF_A"/>
</dbReference>
<reference evidence="7 8" key="1">
    <citation type="submission" date="2024-02" db="EMBL/GenBank/DDBJ databases">
        <authorList>
            <person name="Daric V."/>
            <person name="Darras S."/>
        </authorList>
    </citation>
    <scope>NUCLEOTIDE SEQUENCE [LARGE SCALE GENOMIC DNA]</scope>
</reference>
<keyword evidence="2" id="KW-1015">Disulfide bond</keyword>
<dbReference type="SMART" id="SM00042">
    <property type="entry name" value="CUB"/>
    <property type="match status" value="9"/>
</dbReference>
<feature type="domain" description="CUB" evidence="5">
    <location>
        <begin position="812"/>
        <end position="919"/>
    </location>
</feature>
<proteinExistence type="predicted"/>
<dbReference type="PROSITE" id="PS01180">
    <property type="entry name" value="CUB"/>
    <property type="match status" value="9"/>
</dbReference>
<accession>A0ABP0F5P7</accession>
<dbReference type="Pfam" id="PF00431">
    <property type="entry name" value="CUB"/>
    <property type="match status" value="9"/>
</dbReference>
<evidence type="ECO:0000256" key="2">
    <source>
        <dbReference type="ARBA" id="ARBA00023157"/>
    </source>
</evidence>
<feature type="domain" description="CUB" evidence="5">
    <location>
        <begin position="972"/>
        <end position="1083"/>
    </location>
</feature>
<dbReference type="InterPro" id="IPR000859">
    <property type="entry name" value="CUB_dom"/>
</dbReference>
<evidence type="ECO:0000259" key="5">
    <source>
        <dbReference type="PROSITE" id="PS01180"/>
    </source>
</evidence>
<feature type="domain" description="VWFA" evidence="6">
    <location>
        <begin position="1346"/>
        <end position="1530"/>
    </location>
</feature>
<dbReference type="Gene3D" id="3.40.50.410">
    <property type="entry name" value="von Willebrand factor, type A domain"/>
    <property type="match status" value="1"/>
</dbReference>
<dbReference type="SMART" id="SM00327">
    <property type="entry name" value="VWA"/>
    <property type="match status" value="1"/>
</dbReference>
<dbReference type="PROSITE" id="PS50234">
    <property type="entry name" value="VWFA"/>
    <property type="match status" value="1"/>
</dbReference>